<feature type="region of interest" description="Disordered" evidence="1">
    <location>
        <begin position="1"/>
        <end position="68"/>
    </location>
</feature>
<feature type="compositionally biased region" description="Basic and acidic residues" evidence="1">
    <location>
        <begin position="786"/>
        <end position="812"/>
    </location>
</feature>
<sequence length="819" mass="93096">MTHQPRQPTVSSTFRAKKSRNIDSRKSVPNQKPRAVVKEAESEGMSDEENEQMMGKRKRSVTPDEDDDDPINKYLTEFWLSSVQKRGQTKRLKRQEAGIAQGWLPKDDTTHPLVHLGRFVPRFVCFFLSLKTTFLVGIESHYGKILRGALDGQDAVLDMMEDDESDFLDRCFRKIIHHFPPLDGILSAILDADDTVALWDMIAKIEQGFSNALQTDTNRAKITLPQIVNRDLTQPVIPPIQANHKASRGRNHPLLATLLLPYPYIEQFQHEREWTENNGGDPNGEWENLPIIKSMMDGELECHEDDFFRGLYDEKKYDGTAMGGLLLGHIPLRIARLIYLGPSSATGEKSKSTKPGNAKIHGMTCLTPEAIAYIVVHTRISMSDIDTYSEIEGEEDPEDPERKTTFDYCELWRIVVKLLEQEYSKHIIDEWNRVVFDIKPHVSKSKSRPRSGPSAFEQIEMQHAAMKAPIQRRSQPRQPVSTPQPTQNKPATSHDIRQSRPQRSAAKDNNNNDNEDEASVKVPGRTRNQTPLRNSNDCHEVHGRARNQTPPHNSNDRHEVHGRARNQTPPPRPSNDHPEVRGRTRNQTPPHNSNDHREVRGRTRNQTPVQNAPRNSNDHPNTSSSRPRPPESNSRRTNTKRFQPLVPKPLLDKQLPSTNSMGQDTAKPVPKPKKTAAQKQPTRAHPTSGRTYSTRSRSLRGENDALVALPLDAPVKKKKKQVPPALGLQSPPTSSLPFRQASLARTQTVSPERYPHQDEVPESEDDKDDEDKQARNKQGSRKRRRSGDEYERGDEYDNPPRGKPYFETRLSDGRLSPVY</sequence>
<feature type="compositionally biased region" description="Acidic residues" evidence="1">
    <location>
        <begin position="42"/>
        <end position="51"/>
    </location>
</feature>
<evidence type="ECO:0000313" key="2">
    <source>
        <dbReference type="EMBL" id="KAK7446753.1"/>
    </source>
</evidence>
<feature type="compositionally biased region" description="Polar residues" evidence="1">
    <location>
        <begin position="730"/>
        <end position="750"/>
    </location>
</feature>
<feature type="compositionally biased region" description="Polar residues" evidence="1">
    <location>
        <begin position="604"/>
        <end position="619"/>
    </location>
</feature>
<accession>A0ABR1J5C7</accession>
<evidence type="ECO:0000256" key="1">
    <source>
        <dbReference type="SAM" id="MobiDB-lite"/>
    </source>
</evidence>
<reference evidence="2 3" key="1">
    <citation type="submission" date="2024-01" db="EMBL/GenBank/DDBJ databases">
        <title>A draft genome for the cacao thread blight pathogen Marasmiellus scandens.</title>
        <authorList>
            <person name="Baruah I.K."/>
            <person name="Leung J."/>
            <person name="Bukari Y."/>
            <person name="Amoako-Attah I."/>
            <person name="Meinhardt L.W."/>
            <person name="Bailey B.A."/>
            <person name="Cohen S.P."/>
        </authorList>
    </citation>
    <scope>NUCLEOTIDE SEQUENCE [LARGE SCALE GENOMIC DNA]</scope>
    <source>
        <strain evidence="2 3">GH-19</strain>
    </source>
</reference>
<evidence type="ECO:0000313" key="3">
    <source>
        <dbReference type="Proteomes" id="UP001498398"/>
    </source>
</evidence>
<dbReference type="Proteomes" id="UP001498398">
    <property type="component" value="Unassembled WGS sequence"/>
</dbReference>
<feature type="compositionally biased region" description="Polar residues" evidence="1">
    <location>
        <begin position="472"/>
        <end position="491"/>
    </location>
</feature>
<proteinExistence type="predicted"/>
<feature type="compositionally biased region" description="Polar residues" evidence="1">
    <location>
        <begin position="526"/>
        <end position="535"/>
    </location>
</feature>
<gene>
    <name evidence="2" type="ORF">VKT23_014449</name>
</gene>
<protein>
    <submittedName>
        <fullName evidence="2">Uncharacterized protein</fullName>
    </submittedName>
</protein>
<dbReference type="EMBL" id="JBANRG010000043">
    <property type="protein sequence ID" value="KAK7446753.1"/>
    <property type="molecule type" value="Genomic_DNA"/>
</dbReference>
<feature type="region of interest" description="Disordered" evidence="1">
    <location>
        <begin position="466"/>
        <end position="819"/>
    </location>
</feature>
<organism evidence="2 3">
    <name type="scientific">Marasmiellus scandens</name>
    <dbReference type="NCBI Taxonomy" id="2682957"/>
    <lineage>
        <taxon>Eukaryota</taxon>
        <taxon>Fungi</taxon>
        <taxon>Dikarya</taxon>
        <taxon>Basidiomycota</taxon>
        <taxon>Agaricomycotina</taxon>
        <taxon>Agaricomycetes</taxon>
        <taxon>Agaricomycetidae</taxon>
        <taxon>Agaricales</taxon>
        <taxon>Marasmiineae</taxon>
        <taxon>Omphalotaceae</taxon>
        <taxon>Marasmiellus</taxon>
    </lineage>
</organism>
<dbReference type="InterPro" id="IPR046521">
    <property type="entry name" value="DUF6698"/>
</dbReference>
<dbReference type="Pfam" id="PF20414">
    <property type="entry name" value="DUF6698"/>
    <property type="match status" value="1"/>
</dbReference>
<name>A0ABR1J5C7_9AGAR</name>
<feature type="compositionally biased region" description="Low complexity" evidence="1">
    <location>
        <begin position="677"/>
        <end position="696"/>
    </location>
</feature>
<feature type="compositionally biased region" description="Acidic residues" evidence="1">
    <location>
        <begin position="760"/>
        <end position="771"/>
    </location>
</feature>
<feature type="compositionally biased region" description="Low complexity" evidence="1">
    <location>
        <begin position="620"/>
        <end position="636"/>
    </location>
</feature>
<feature type="compositionally biased region" description="Polar residues" evidence="1">
    <location>
        <begin position="1"/>
        <end position="14"/>
    </location>
</feature>
<comment type="caution">
    <text evidence="2">The sequence shown here is derived from an EMBL/GenBank/DDBJ whole genome shotgun (WGS) entry which is preliminary data.</text>
</comment>
<keyword evidence="3" id="KW-1185">Reference proteome</keyword>